<comment type="caution">
    <text evidence="1">The sequence shown here is derived from an EMBL/GenBank/DDBJ whole genome shotgun (WGS) entry which is preliminary data.</text>
</comment>
<protein>
    <submittedName>
        <fullName evidence="1">Putative non-specific serine/threonine protein kinase</fullName>
        <ecNumber evidence="1">2.7.11.1</ecNumber>
    </submittedName>
</protein>
<dbReference type="Gramene" id="PRQ50919">
    <property type="protein sequence ID" value="PRQ50919"/>
    <property type="gene ID" value="RchiOBHm_Chr2g0138521"/>
</dbReference>
<organism evidence="1 2">
    <name type="scientific">Rosa chinensis</name>
    <name type="common">China rose</name>
    <dbReference type="NCBI Taxonomy" id="74649"/>
    <lineage>
        <taxon>Eukaryota</taxon>
        <taxon>Viridiplantae</taxon>
        <taxon>Streptophyta</taxon>
        <taxon>Embryophyta</taxon>
        <taxon>Tracheophyta</taxon>
        <taxon>Spermatophyta</taxon>
        <taxon>Magnoliopsida</taxon>
        <taxon>eudicotyledons</taxon>
        <taxon>Gunneridae</taxon>
        <taxon>Pentapetalae</taxon>
        <taxon>rosids</taxon>
        <taxon>fabids</taxon>
        <taxon>Rosales</taxon>
        <taxon>Rosaceae</taxon>
        <taxon>Rosoideae</taxon>
        <taxon>Rosoideae incertae sedis</taxon>
        <taxon>Rosa</taxon>
    </lineage>
</organism>
<keyword evidence="1" id="KW-0723">Serine/threonine-protein kinase</keyword>
<reference evidence="1 2" key="1">
    <citation type="journal article" date="2018" name="Nat. Genet.">
        <title>The Rosa genome provides new insights in the design of modern roses.</title>
        <authorList>
            <person name="Bendahmane M."/>
        </authorList>
    </citation>
    <scope>NUCLEOTIDE SEQUENCE [LARGE SCALE GENOMIC DNA]</scope>
    <source>
        <strain evidence="2">cv. Old Blush</strain>
    </source>
</reference>
<evidence type="ECO:0000313" key="2">
    <source>
        <dbReference type="Proteomes" id="UP000238479"/>
    </source>
</evidence>
<dbReference type="STRING" id="74649.A0A2P6RWX3"/>
<dbReference type="AlphaFoldDB" id="A0A2P6RWX3"/>
<dbReference type="EC" id="2.7.11.1" evidence="1"/>
<proteinExistence type="predicted"/>
<sequence length="74" mass="8374">MLLTCLLGNTTSNCTFGKVNVSIVRARPLFRQALDQGNFDSLVDMRLQNDYISSEMAFMAACIRHSAQRWARMS</sequence>
<dbReference type="Proteomes" id="UP000238479">
    <property type="component" value="Chromosome 2"/>
</dbReference>
<gene>
    <name evidence="1" type="ORF">RchiOBHm_Chr2g0138521</name>
</gene>
<name>A0A2P6RWX3_ROSCH</name>
<dbReference type="EMBL" id="PDCK01000040">
    <property type="protein sequence ID" value="PRQ50919.1"/>
    <property type="molecule type" value="Genomic_DNA"/>
</dbReference>
<keyword evidence="1" id="KW-0418">Kinase</keyword>
<keyword evidence="1" id="KW-0808">Transferase</keyword>
<accession>A0A2P6RWX3</accession>
<evidence type="ECO:0000313" key="1">
    <source>
        <dbReference type="EMBL" id="PRQ50919.1"/>
    </source>
</evidence>
<keyword evidence="2" id="KW-1185">Reference proteome</keyword>
<dbReference type="GO" id="GO:0004674">
    <property type="term" value="F:protein serine/threonine kinase activity"/>
    <property type="evidence" value="ECO:0007669"/>
    <property type="project" value="UniProtKB-KW"/>
</dbReference>